<feature type="transmembrane region" description="Helical" evidence="1">
    <location>
        <begin position="138"/>
        <end position="165"/>
    </location>
</feature>
<evidence type="ECO:0000313" key="2">
    <source>
        <dbReference type="EMBL" id="KAF7640446.1"/>
    </source>
</evidence>
<gene>
    <name evidence="2" type="ORF">Mgra_00000265</name>
</gene>
<dbReference type="AlphaFoldDB" id="A0A8T0A556"/>
<organism evidence="2 3">
    <name type="scientific">Meloidogyne graminicola</name>
    <dbReference type="NCBI Taxonomy" id="189291"/>
    <lineage>
        <taxon>Eukaryota</taxon>
        <taxon>Metazoa</taxon>
        <taxon>Ecdysozoa</taxon>
        <taxon>Nematoda</taxon>
        <taxon>Chromadorea</taxon>
        <taxon>Rhabditida</taxon>
        <taxon>Tylenchina</taxon>
        <taxon>Tylenchomorpha</taxon>
        <taxon>Tylenchoidea</taxon>
        <taxon>Meloidogynidae</taxon>
        <taxon>Meloidogyninae</taxon>
        <taxon>Meloidogyne</taxon>
    </lineage>
</organism>
<evidence type="ECO:0000256" key="1">
    <source>
        <dbReference type="SAM" id="Phobius"/>
    </source>
</evidence>
<keyword evidence="3" id="KW-1185">Reference proteome</keyword>
<reference evidence="2" key="1">
    <citation type="journal article" date="2020" name="Ecol. Evol.">
        <title>Genome structure and content of the rice root-knot nematode (Meloidogyne graminicola).</title>
        <authorList>
            <person name="Phan N.T."/>
            <person name="Danchin E.G.J."/>
            <person name="Klopp C."/>
            <person name="Perfus-Barbeoch L."/>
            <person name="Kozlowski D.K."/>
            <person name="Koutsovoulos G.D."/>
            <person name="Lopez-Roques C."/>
            <person name="Bouchez O."/>
            <person name="Zahm M."/>
            <person name="Besnard G."/>
            <person name="Bellafiore S."/>
        </authorList>
    </citation>
    <scope>NUCLEOTIDE SEQUENCE</scope>
    <source>
        <strain evidence="2">VN-18</strain>
    </source>
</reference>
<protein>
    <submittedName>
        <fullName evidence="2">Uncharacterized protein</fullName>
    </submittedName>
</protein>
<keyword evidence="1" id="KW-0472">Membrane</keyword>
<dbReference type="SUPFAM" id="SSF47162">
    <property type="entry name" value="Apolipoprotein"/>
    <property type="match status" value="1"/>
</dbReference>
<keyword evidence="1" id="KW-0812">Transmembrane</keyword>
<keyword evidence="1" id="KW-1133">Transmembrane helix</keyword>
<comment type="caution">
    <text evidence="2">The sequence shown here is derived from an EMBL/GenBank/DDBJ whole genome shotgun (WGS) entry which is preliminary data.</text>
</comment>
<dbReference type="EMBL" id="JABEBT010000001">
    <property type="protein sequence ID" value="KAF7640446.1"/>
    <property type="molecule type" value="Genomic_DNA"/>
</dbReference>
<evidence type="ECO:0000313" key="3">
    <source>
        <dbReference type="Proteomes" id="UP000605970"/>
    </source>
</evidence>
<sequence>MICNRRFKSQQFFKLFLRNYSTSEKTDLSEIKEAISVLAGKFDNLKHDNALMMQELKHENALMMQELKHENALFKKDIEQQFSDFKKDNDKHFEDFKKDNDKHFEDFKKDTDKNFENIHTEIKVINTNFTNLKDNQMFFYRVFGFSAVAGSIIGTVSSLLSIGIFKAFGSGVKSDGVDQLKPSKFADDETSLIHKHTELQSVHGS</sequence>
<dbReference type="Proteomes" id="UP000605970">
    <property type="component" value="Unassembled WGS sequence"/>
</dbReference>
<accession>A0A8T0A556</accession>
<proteinExistence type="predicted"/>
<name>A0A8T0A556_9BILA</name>